<comment type="caution">
    <text evidence="2">The sequence shown here is derived from an EMBL/GenBank/DDBJ whole genome shotgun (WGS) entry which is preliminary data.</text>
</comment>
<keyword evidence="3" id="KW-1185">Reference proteome</keyword>
<evidence type="ECO:0000313" key="3">
    <source>
        <dbReference type="Proteomes" id="UP000234254"/>
    </source>
</evidence>
<accession>A0A2I1D2Z2</accession>
<dbReference type="EMBL" id="MSFM01000006">
    <property type="protein sequence ID" value="PKY04218.1"/>
    <property type="molecule type" value="Genomic_DNA"/>
</dbReference>
<dbReference type="OrthoDB" id="4653208at2759"/>
<reference evidence="2" key="1">
    <citation type="submission" date="2016-12" db="EMBL/GenBank/DDBJ databases">
        <title>The genomes of Aspergillus section Nigri reveals drivers in fungal speciation.</title>
        <authorList>
            <consortium name="DOE Joint Genome Institute"/>
            <person name="Vesth T.C."/>
            <person name="Nybo J."/>
            <person name="Theobald S."/>
            <person name="Brandl J."/>
            <person name="Frisvad J.C."/>
            <person name="Nielsen K.F."/>
            <person name="Lyhne E.K."/>
            <person name="Kogle M.E."/>
            <person name="Kuo A."/>
            <person name="Riley R."/>
            <person name="Clum A."/>
            <person name="Nolan M."/>
            <person name="Lipzen A."/>
            <person name="Salamov A."/>
            <person name="Henrissat B."/>
            <person name="Wiebenga A."/>
            <person name="De vries R.P."/>
            <person name="Grigoriev I.V."/>
            <person name="Mortensen U.H."/>
            <person name="Andersen M.R."/>
            <person name="Baker S.E."/>
        </authorList>
    </citation>
    <scope>NUCLEOTIDE SEQUENCE</scope>
    <source>
        <strain evidence="2">IBT 28561</strain>
    </source>
</reference>
<sequence length="127" mass="14136">MDLPQKLPLSMVLRRVADHLHDHHNDLTVALSTSHVTYEEALSAAIECARELPDRILLPTTNPARREALRIQAIENKRLLDDAILLPGRLTSTTGKLNPEDCPKSPSPGSRAILNDNLWDEIDSPPH</sequence>
<dbReference type="RefSeq" id="XP_024692812.1">
    <property type="nucleotide sequence ID" value="XM_024832813.1"/>
</dbReference>
<dbReference type="AlphaFoldDB" id="A0A2I1D2Z2"/>
<evidence type="ECO:0000313" key="2">
    <source>
        <dbReference type="EMBL" id="PKY04218.1"/>
    </source>
</evidence>
<protein>
    <submittedName>
        <fullName evidence="2">Uncharacterized protein</fullName>
    </submittedName>
</protein>
<evidence type="ECO:0000256" key="1">
    <source>
        <dbReference type="SAM" id="MobiDB-lite"/>
    </source>
</evidence>
<proteinExistence type="predicted"/>
<dbReference type="VEuPathDB" id="FungiDB:P168DRAFT_154289"/>
<gene>
    <name evidence="2" type="ORF">P168DRAFT_154289</name>
</gene>
<dbReference type="GeneID" id="36540336"/>
<organism evidence="2 3">
    <name type="scientific">Aspergillus campestris (strain IBT 28561)</name>
    <dbReference type="NCBI Taxonomy" id="1392248"/>
    <lineage>
        <taxon>Eukaryota</taxon>
        <taxon>Fungi</taxon>
        <taxon>Dikarya</taxon>
        <taxon>Ascomycota</taxon>
        <taxon>Pezizomycotina</taxon>
        <taxon>Eurotiomycetes</taxon>
        <taxon>Eurotiomycetidae</taxon>
        <taxon>Eurotiales</taxon>
        <taxon>Aspergillaceae</taxon>
        <taxon>Aspergillus</taxon>
        <taxon>Aspergillus subgen. Circumdati</taxon>
    </lineage>
</organism>
<feature type="region of interest" description="Disordered" evidence="1">
    <location>
        <begin position="90"/>
        <end position="114"/>
    </location>
</feature>
<name>A0A2I1D2Z2_ASPC2</name>
<dbReference type="Proteomes" id="UP000234254">
    <property type="component" value="Unassembled WGS sequence"/>
</dbReference>